<dbReference type="Gene3D" id="3.10.10.10">
    <property type="entry name" value="HIV Type 1 Reverse Transcriptase, subunit A, domain 1"/>
    <property type="match status" value="1"/>
</dbReference>
<evidence type="ECO:0000313" key="2">
    <source>
        <dbReference type="EMBL" id="EGZ27554.1"/>
    </source>
</evidence>
<protein>
    <recommendedName>
        <fullName evidence="4">Reverse transcriptase domain-containing protein</fullName>
    </recommendedName>
</protein>
<proteinExistence type="predicted"/>
<dbReference type="AlphaFoldDB" id="G4YM24"/>
<dbReference type="KEGG" id="psoj:PHYSODRAFT_247090"/>
<evidence type="ECO:0008006" key="4">
    <source>
        <dbReference type="Google" id="ProtNLM"/>
    </source>
</evidence>
<feature type="compositionally biased region" description="Acidic residues" evidence="1">
    <location>
        <begin position="187"/>
        <end position="212"/>
    </location>
</feature>
<dbReference type="SUPFAM" id="SSF56672">
    <property type="entry name" value="DNA/RNA polymerases"/>
    <property type="match status" value="1"/>
</dbReference>
<evidence type="ECO:0000313" key="3">
    <source>
        <dbReference type="Proteomes" id="UP000002640"/>
    </source>
</evidence>
<accession>G4YM24</accession>
<dbReference type="InterPro" id="IPR043502">
    <property type="entry name" value="DNA/RNA_pol_sf"/>
</dbReference>
<gene>
    <name evidence="2" type="ORF">PHYSODRAFT_247090</name>
</gene>
<dbReference type="OMA" id="QRECDEG"/>
<dbReference type="GeneID" id="20637682"/>
<feature type="region of interest" description="Disordered" evidence="1">
    <location>
        <begin position="159"/>
        <end position="252"/>
    </location>
</feature>
<reference evidence="2 3" key="1">
    <citation type="journal article" date="2006" name="Science">
        <title>Phytophthora genome sequences uncover evolutionary origins and mechanisms of pathogenesis.</title>
        <authorList>
            <person name="Tyler B.M."/>
            <person name="Tripathy S."/>
            <person name="Zhang X."/>
            <person name="Dehal P."/>
            <person name="Jiang R.H."/>
            <person name="Aerts A."/>
            <person name="Arredondo F.D."/>
            <person name="Baxter L."/>
            <person name="Bensasson D."/>
            <person name="Beynon J.L."/>
            <person name="Chapman J."/>
            <person name="Damasceno C.M."/>
            <person name="Dorrance A.E."/>
            <person name="Dou D."/>
            <person name="Dickerman A.W."/>
            <person name="Dubchak I.L."/>
            <person name="Garbelotto M."/>
            <person name="Gijzen M."/>
            <person name="Gordon S.G."/>
            <person name="Govers F."/>
            <person name="Grunwald N.J."/>
            <person name="Huang W."/>
            <person name="Ivors K.L."/>
            <person name="Jones R.W."/>
            <person name="Kamoun S."/>
            <person name="Krampis K."/>
            <person name="Lamour K.H."/>
            <person name="Lee M.K."/>
            <person name="McDonald W.H."/>
            <person name="Medina M."/>
            <person name="Meijer H.J."/>
            <person name="Nordberg E.K."/>
            <person name="Maclean D.J."/>
            <person name="Ospina-Giraldo M.D."/>
            <person name="Morris P.F."/>
            <person name="Phuntumart V."/>
            <person name="Putnam N.H."/>
            <person name="Rash S."/>
            <person name="Rose J.K."/>
            <person name="Sakihama Y."/>
            <person name="Salamov A.A."/>
            <person name="Savidor A."/>
            <person name="Scheuring C.F."/>
            <person name="Smith B.M."/>
            <person name="Sobral B.W."/>
            <person name="Terry A."/>
            <person name="Torto-Alalibo T.A."/>
            <person name="Win J."/>
            <person name="Xu Z."/>
            <person name="Zhang H."/>
            <person name="Grigoriev I.V."/>
            <person name="Rokhsar D.S."/>
            <person name="Boore J.L."/>
        </authorList>
    </citation>
    <scope>NUCLEOTIDE SEQUENCE [LARGE SCALE GENOMIC DNA]</scope>
    <source>
        <strain evidence="2 3">P6497</strain>
    </source>
</reference>
<name>G4YM24_PHYSP</name>
<sequence>MDHGAGVDVVLGTDFVIPAGVRLDLFHATARLPDEVSIPLIKTLNMLNDQGEGPHVNGGPSEDLTIESREFAEYRVPRRQPPLDTHEVWKLAYDGSRDETVFKRECDAYADWLASQPSAVERPEYAVPAGVLPRPPEASQTHGRQLSCAEQWEREIAKREEQEQLATDGSPVGDDPVALPPVHVEADDTSTEGSIESESEGASDASTDDDASDLGVIASQVPAEPSDVTEDRSDWGDSEQSPGSEDSVQDEDSVAVLTRNYLSAAAVVDVEDGEADVEAGNARAKHLPNEINLEDYAHELAFLPDLTEASVTELDYSAENVRHPELSRGRQDRLVKVLKKHEKIMISSGNALPPPAYGVVCDIDVQGHAPIKQRARRIPLRHLKKLYELLRGLLKAGLIAFSNSPWSSPIVIVLRKNGVDTLITRW</sequence>
<dbReference type="Proteomes" id="UP000002640">
    <property type="component" value="Unassembled WGS sequence"/>
</dbReference>
<organism evidence="2 3">
    <name type="scientific">Phytophthora sojae (strain P6497)</name>
    <name type="common">Soybean stem and root rot agent</name>
    <name type="synonym">Phytophthora megasperma f. sp. glycines</name>
    <dbReference type="NCBI Taxonomy" id="1094619"/>
    <lineage>
        <taxon>Eukaryota</taxon>
        <taxon>Sar</taxon>
        <taxon>Stramenopiles</taxon>
        <taxon>Oomycota</taxon>
        <taxon>Peronosporomycetes</taxon>
        <taxon>Peronosporales</taxon>
        <taxon>Peronosporaceae</taxon>
        <taxon>Phytophthora</taxon>
    </lineage>
</organism>
<dbReference type="InParanoid" id="G4YM24"/>
<keyword evidence="3" id="KW-1185">Reference proteome</keyword>
<dbReference type="EMBL" id="JH159151">
    <property type="protein sequence ID" value="EGZ27554.1"/>
    <property type="molecule type" value="Genomic_DNA"/>
</dbReference>
<evidence type="ECO:0000256" key="1">
    <source>
        <dbReference type="SAM" id="MobiDB-lite"/>
    </source>
</evidence>
<dbReference type="RefSeq" id="XP_009514829.1">
    <property type="nucleotide sequence ID" value="XM_009516534.1"/>
</dbReference>